<dbReference type="STRING" id="181874.A0A409YB65"/>
<dbReference type="AlphaFoldDB" id="A0A409YB65"/>
<keyword evidence="2" id="KW-0067">ATP-binding</keyword>
<dbReference type="Pfam" id="PF00118">
    <property type="entry name" value="Cpn60_TCP1"/>
    <property type="match status" value="1"/>
</dbReference>
<keyword evidence="5" id="KW-1185">Reference proteome</keyword>
<protein>
    <submittedName>
        <fullName evidence="4">Uncharacterized protein</fullName>
    </submittedName>
</protein>
<accession>A0A409YB65</accession>
<dbReference type="Gene3D" id="3.50.7.10">
    <property type="entry name" value="GroEL"/>
    <property type="match status" value="1"/>
</dbReference>
<evidence type="ECO:0000313" key="5">
    <source>
        <dbReference type="Proteomes" id="UP000284842"/>
    </source>
</evidence>
<keyword evidence="3" id="KW-0143">Chaperone</keyword>
<evidence type="ECO:0000256" key="2">
    <source>
        <dbReference type="ARBA" id="ARBA00022840"/>
    </source>
</evidence>
<dbReference type="InterPro" id="IPR017998">
    <property type="entry name" value="Chaperone_TCP-1"/>
</dbReference>
<dbReference type="InParanoid" id="A0A409YB65"/>
<evidence type="ECO:0000256" key="1">
    <source>
        <dbReference type="ARBA" id="ARBA00022741"/>
    </source>
</evidence>
<evidence type="ECO:0000313" key="4">
    <source>
        <dbReference type="EMBL" id="PPR00240.1"/>
    </source>
</evidence>
<dbReference type="SUPFAM" id="SSF52029">
    <property type="entry name" value="GroEL apical domain-like"/>
    <property type="match status" value="1"/>
</dbReference>
<proteinExistence type="predicted"/>
<dbReference type="GO" id="GO:0140662">
    <property type="term" value="F:ATP-dependent protein folding chaperone"/>
    <property type="evidence" value="ECO:0007669"/>
    <property type="project" value="InterPro"/>
</dbReference>
<evidence type="ECO:0000256" key="3">
    <source>
        <dbReference type="ARBA" id="ARBA00023186"/>
    </source>
</evidence>
<comment type="caution">
    <text evidence="4">The sequence shown here is derived from an EMBL/GenBank/DDBJ whole genome shotgun (WGS) entry which is preliminary data.</text>
</comment>
<dbReference type="EMBL" id="NHTK01001323">
    <property type="protein sequence ID" value="PPR00240.1"/>
    <property type="molecule type" value="Genomic_DNA"/>
</dbReference>
<organism evidence="4 5">
    <name type="scientific">Panaeolus cyanescens</name>
    <dbReference type="NCBI Taxonomy" id="181874"/>
    <lineage>
        <taxon>Eukaryota</taxon>
        <taxon>Fungi</taxon>
        <taxon>Dikarya</taxon>
        <taxon>Basidiomycota</taxon>
        <taxon>Agaricomycotina</taxon>
        <taxon>Agaricomycetes</taxon>
        <taxon>Agaricomycetidae</taxon>
        <taxon>Agaricales</taxon>
        <taxon>Agaricineae</taxon>
        <taxon>Galeropsidaceae</taxon>
        <taxon>Panaeolus</taxon>
    </lineage>
</organism>
<name>A0A409YB65_9AGAR</name>
<dbReference type="GO" id="GO:0005524">
    <property type="term" value="F:ATP binding"/>
    <property type="evidence" value="ECO:0007669"/>
    <property type="project" value="UniProtKB-KW"/>
</dbReference>
<dbReference type="Proteomes" id="UP000284842">
    <property type="component" value="Unassembled WGS sequence"/>
</dbReference>
<reference evidence="4 5" key="1">
    <citation type="journal article" date="2018" name="Evol. Lett.">
        <title>Horizontal gene cluster transfer increased hallucinogenic mushroom diversity.</title>
        <authorList>
            <person name="Reynolds H.T."/>
            <person name="Vijayakumar V."/>
            <person name="Gluck-Thaler E."/>
            <person name="Korotkin H.B."/>
            <person name="Matheny P.B."/>
            <person name="Slot J.C."/>
        </authorList>
    </citation>
    <scope>NUCLEOTIDE SEQUENCE [LARGE SCALE GENOMIC DNA]</scope>
    <source>
        <strain evidence="4 5">2629</strain>
    </source>
</reference>
<dbReference type="InterPro" id="IPR027409">
    <property type="entry name" value="GroEL-like_apical_dom_sf"/>
</dbReference>
<dbReference type="OrthoDB" id="1748577at2759"/>
<dbReference type="PANTHER" id="PTHR11353">
    <property type="entry name" value="CHAPERONIN"/>
    <property type="match status" value="1"/>
</dbReference>
<dbReference type="InterPro" id="IPR002423">
    <property type="entry name" value="Cpn60/GroEL/TCP-1"/>
</dbReference>
<gene>
    <name evidence="4" type="ORF">CVT24_004951</name>
</gene>
<keyword evidence="1" id="KW-0547">Nucleotide-binding</keyword>
<sequence>MLIMSIMDGSLAGSRVVLQGMVFGSEPEGTVKEVTKAKVADFTCALDISQTETKGTFLIKTTNGMLNFTTGEENFLQIFKEIADSSLQVIIACTTVGDFAIHYLNRVGIAALKVLSKFELR</sequence>